<dbReference type="AlphaFoldDB" id="A0A5E4LU17"/>
<organism evidence="1 2">
    <name type="scientific">Candidatus Bilamarchaeum dharawalense</name>
    <dbReference type="NCBI Taxonomy" id="2885759"/>
    <lineage>
        <taxon>Archaea</taxon>
        <taxon>Candidatus Micrarchaeota</taxon>
        <taxon>Candidatus Micrarchaeia</taxon>
        <taxon>Candidatus Anstonellales</taxon>
        <taxon>Candidatus Bilamarchaeaceae</taxon>
        <taxon>Candidatus Bilamarchaeum</taxon>
    </lineage>
</organism>
<evidence type="ECO:0000313" key="2">
    <source>
        <dbReference type="Proteomes" id="UP000789941"/>
    </source>
</evidence>
<comment type="caution">
    <text evidence="1">The sequence shown here is derived from an EMBL/GenBank/DDBJ whole genome shotgun (WGS) entry which is preliminary data.</text>
</comment>
<dbReference type="PANTHER" id="PTHR15394">
    <property type="entry name" value="SERINE HYDROLASE RBBP9"/>
    <property type="match status" value="1"/>
</dbReference>
<dbReference type="Pfam" id="PF06821">
    <property type="entry name" value="Ser_hydrolase"/>
    <property type="match status" value="1"/>
</dbReference>
<name>A0A5E4LU17_9ARCH</name>
<dbReference type="EMBL" id="CABMJJ010000007">
    <property type="protein sequence ID" value="VVC03552.1"/>
    <property type="molecule type" value="Genomic_DNA"/>
</dbReference>
<dbReference type="GO" id="GO:0016787">
    <property type="term" value="F:hydrolase activity"/>
    <property type="evidence" value="ECO:0007669"/>
    <property type="project" value="UniProtKB-KW"/>
</dbReference>
<dbReference type="Proteomes" id="UP000789941">
    <property type="component" value="Unassembled WGS sequence"/>
</dbReference>
<evidence type="ECO:0000313" key="1">
    <source>
        <dbReference type="EMBL" id="VVC03552.1"/>
    </source>
</evidence>
<dbReference type="SUPFAM" id="SSF53474">
    <property type="entry name" value="alpha/beta-Hydrolases"/>
    <property type="match status" value="1"/>
</dbReference>
<dbReference type="InterPro" id="IPR010662">
    <property type="entry name" value="RBBP9/YdeN"/>
</dbReference>
<keyword evidence="1" id="KW-0378">Hydrolase</keyword>
<protein>
    <submittedName>
        <fullName evidence="1">Serine hydrolase</fullName>
    </submittedName>
</protein>
<accession>A0A5E4LU17</accession>
<dbReference type="Gene3D" id="3.40.50.1820">
    <property type="entry name" value="alpha/beta hydrolase"/>
    <property type="match status" value="1"/>
</dbReference>
<reference evidence="1 2" key="1">
    <citation type="submission" date="2019-08" db="EMBL/GenBank/DDBJ databases">
        <authorList>
            <person name="Vazquez-Campos X."/>
        </authorList>
    </citation>
    <scope>NUCLEOTIDE SEQUENCE [LARGE SCALE GENOMIC DNA]</scope>
    <source>
        <strain evidence="1">LFW-283_2</strain>
    </source>
</reference>
<dbReference type="PANTHER" id="PTHR15394:SF3">
    <property type="entry name" value="SERINE HYDROLASE RBBP9"/>
    <property type="match status" value="1"/>
</dbReference>
<dbReference type="InterPro" id="IPR029058">
    <property type="entry name" value="AB_hydrolase_fold"/>
</dbReference>
<proteinExistence type="predicted"/>
<gene>
    <name evidence="1" type="ORF">LFW2832_00435</name>
</gene>
<sequence>MITGEKVTNVFIIHGTGGHPQENWFPWLNAELTKLRMRVIVPQFPTPENQTPKTWFDVFEKYKGDFTQDSILVAHSLGGAFALRILEQSNVRIKATFLVAAPIGVRPIKNWDGDQPFIGQPFDWTRIKQNGGRITVFHSEDDQMVSVGNERTLAKNLDAEFVGLPTAGHFNAKAGYTKFELLLDRIKMIK</sequence>